<dbReference type="InterPro" id="IPR006061">
    <property type="entry name" value="SBP_1_CS"/>
</dbReference>
<evidence type="ECO:0000256" key="3">
    <source>
        <dbReference type="ARBA" id="ARBA00022729"/>
    </source>
</evidence>
<dbReference type="InterPro" id="IPR050490">
    <property type="entry name" value="Bact_solute-bd_prot1"/>
</dbReference>
<dbReference type="EMBL" id="WSRQ01000074">
    <property type="protein sequence ID" value="MVX66820.1"/>
    <property type="molecule type" value="Genomic_DNA"/>
</dbReference>
<evidence type="ECO:0000256" key="2">
    <source>
        <dbReference type="ARBA" id="ARBA00022448"/>
    </source>
</evidence>
<dbReference type="GO" id="GO:0055085">
    <property type="term" value="P:transmembrane transport"/>
    <property type="evidence" value="ECO:0007669"/>
    <property type="project" value="InterPro"/>
</dbReference>
<protein>
    <submittedName>
        <fullName evidence="5">Extracellular solute-binding protein</fullName>
    </submittedName>
</protein>
<accession>A0A964W4Z8</accession>
<dbReference type="PANTHER" id="PTHR43649:SF12">
    <property type="entry name" value="DIACETYLCHITOBIOSE BINDING PROTEIN DASA"/>
    <property type="match status" value="1"/>
</dbReference>
<keyword evidence="2" id="KW-0813">Transport</keyword>
<proteinExistence type="inferred from homology"/>
<comment type="similarity">
    <text evidence="1">Belongs to the bacterial solute-binding protein 1 family.</text>
</comment>
<dbReference type="PROSITE" id="PS51257">
    <property type="entry name" value="PROKAR_LIPOPROTEIN"/>
    <property type="match status" value="1"/>
</dbReference>
<organism evidence="5 6">
    <name type="scientific">Clostridium chromiireducens</name>
    <dbReference type="NCBI Taxonomy" id="225345"/>
    <lineage>
        <taxon>Bacteria</taxon>
        <taxon>Bacillati</taxon>
        <taxon>Bacillota</taxon>
        <taxon>Clostridia</taxon>
        <taxon>Eubacteriales</taxon>
        <taxon>Clostridiaceae</taxon>
        <taxon>Clostridium</taxon>
    </lineage>
</organism>
<dbReference type="InterPro" id="IPR006059">
    <property type="entry name" value="SBP"/>
</dbReference>
<dbReference type="SUPFAM" id="SSF53850">
    <property type="entry name" value="Periplasmic binding protein-like II"/>
    <property type="match status" value="1"/>
</dbReference>
<sequence length="437" mass="47377">MKMKKILAATLTATLLSSVMIGCGGSTSVSTTDASKNDGAGKTINVFQMKVEINDALQQLAKKYEEETGVKVNVTSVGGGADYGASLKAEFQKETEPDIFVVQGAGDYTTYKDKIDDLSSEPWVKNAVKGTLDSLTVDGKIYAMPAATEGYGIMYNKEILDKAGIDPKSIDTFDKLKVAFETLDSKKAELGLDNVISYTTKETWVTGMHSFNIPLAAQKDARQFTKDYIDGKANVTTNEQFKNWMNLIELFVKYGGGKALDTIDYSTQVGNFALGKTAFMQQGNWTASDLGNLGADFDKGFIPMCINNDPAVSGSIPVGVPMYWAVNKGSSVNKEAREFLNWMVTSQTGQEALVKDMNMIPAFTNFTVESDNPLNKSISEYNKAGKTIPWCFSDLPDGFALDSIAPIFSTYAGSDLGDGAKQAMLKSIQEAPAKFKK</sequence>
<dbReference type="AlphaFoldDB" id="A0A964W4Z8"/>
<evidence type="ECO:0000256" key="1">
    <source>
        <dbReference type="ARBA" id="ARBA00008520"/>
    </source>
</evidence>
<dbReference type="PROSITE" id="PS01037">
    <property type="entry name" value="SBP_BACTERIAL_1"/>
    <property type="match status" value="1"/>
</dbReference>
<dbReference type="Pfam" id="PF13416">
    <property type="entry name" value="SBP_bac_8"/>
    <property type="match status" value="1"/>
</dbReference>
<evidence type="ECO:0000256" key="4">
    <source>
        <dbReference type="SAM" id="SignalP"/>
    </source>
</evidence>
<keyword evidence="3 4" id="KW-0732">Signal</keyword>
<evidence type="ECO:0000313" key="5">
    <source>
        <dbReference type="EMBL" id="MVX66820.1"/>
    </source>
</evidence>
<comment type="caution">
    <text evidence="5">The sequence shown here is derived from an EMBL/GenBank/DDBJ whole genome shotgun (WGS) entry which is preliminary data.</text>
</comment>
<feature type="chain" id="PRO_5039219778" evidence="4">
    <location>
        <begin position="23"/>
        <end position="437"/>
    </location>
</feature>
<gene>
    <name evidence="5" type="ORF">GKZ28_24465</name>
</gene>
<dbReference type="RefSeq" id="WP_160361316.1">
    <property type="nucleotide sequence ID" value="NZ_WSRQ01000074.1"/>
</dbReference>
<feature type="signal peptide" evidence="4">
    <location>
        <begin position="1"/>
        <end position="22"/>
    </location>
</feature>
<dbReference type="Proteomes" id="UP000656077">
    <property type="component" value="Unassembled WGS sequence"/>
</dbReference>
<name>A0A964W4Z8_9CLOT</name>
<dbReference type="Gene3D" id="3.40.190.10">
    <property type="entry name" value="Periplasmic binding protein-like II"/>
    <property type="match status" value="2"/>
</dbReference>
<evidence type="ECO:0000313" key="6">
    <source>
        <dbReference type="Proteomes" id="UP000656077"/>
    </source>
</evidence>
<reference evidence="5" key="1">
    <citation type="submission" date="2019-12" db="EMBL/GenBank/DDBJ databases">
        <title>Microbes associate with the intestines of laboratory mice.</title>
        <authorList>
            <person name="Navarre W."/>
            <person name="Wong E."/>
        </authorList>
    </citation>
    <scope>NUCLEOTIDE SEQUENCE</scope>
    <source>
        <strain evidence="5">NM79_F5</strain>
    </source>
</reference>
<dbReference type="PANTHER" id="PTHR43649">
    <property type="entry name" value="ARABINOSE-BINDING PROTEIN-RELATED"/>
    <property type="match status" value="1"/>
</dbReference>